<dbReference type="AlphaFoldDB" id="A0A371FYD2"/>
<dbReference type="EMBL" id="QJKJ01007386">
    <property type="protein sequence ID" value="RDX83334.1"/>
    <property type="molecule type" value="Genomic_DNA"/>
</dbReference>
<organism evidence="2 3">
    <name type="scientific">Mucuna pruriens</name>
    <name type="common">Velvet bean</name>
    <name type="synonym">Dolichos pruriens</name>
    <dbReference type="NCBI Taxonomy" id="157652"/>
    <lineage>
        <taxon>Eukaryota</taxon>
        <taxon>Viridiplantae</taxon>
        <taxon>Streptophyta</taxon>
        <taxon>Embryophyta</taxon>
        <taxon>Tracheophyta</taxon>
        <taxon>Spermatophyta</taxon>
        <taxon>Magnoliopsida</taxon>
        <taxon>eudicotyledons</taxon>
        <taxon>Gunneridae</taxon>
        <taxon>Pentapetalae</taxon>
        <taxon>rosids</taxon>
        <taxon>fabids</taxon>
        <taxon>Fabales</taxon>
        <taxon>Fabaceae</taxon>
        <taxon>Papilionoideae</taxon>
        <taxon>50 kb inversion clade</taxon>
        <taxon>NPAAA clade</taxon>
        <taxon>indigoferoid/millettioid clade</taxon>
        <taxon>Phaseoleae</taxon>
        <taxon>Mucuna</taxon>
    </lineage>
</organism>
<evidence type="ECO:0008006" key="4">
    <source>
        <dbReference type="Google" id="ProtNLM"/>
    </source>
</evidence>
<evidence type="ECO:0000313" key="2">
    <source>
        <dbReference type="EMBL" id="RDX83334.1"/>
    </source>
</evidence>
<keyword evidence="3" id="KW-1185">Reference proteome</keyword>
<dbReference type="PANTHER" id="PTHR32108">
    <property type="entry name" value="DNA-DIRECTED RNA POLYMERASE SUBUNIT ALPHA"/>
    <property type="match status" value="1"/>
</dbReference>
<feature type="region of interest" description="Disordered" evidence="1">
    <location>
        <begin position="352"/>
        <end position="378"/>
    </location>
</feature>
<name>A0A371FYD2_MUCPR</name>
<protein>
    <recommendedName>
        <fullName evidence="4">G-patch domain-containing protein</fullName>
    </recommendedName>
</protein>
<proteinExistence type="predicted"/>
<dbReference type="Proteomes" id="UP000257109">
    <property type="component" value="Unassembled WGS sequence"/>
</dbReference>
<sequence>MTRSGRIFALEALKNKDPAPAKKEKIVESPKRMVTKEEAQEFLKSEYEMLDQLHKTPTRIFFLSLLINSKSHRELLLKVLNKVHVPQDITPAKFEAIINNITVSHHLSFSEEEVLVEGKNHNRPLHIAVKCRNYMIARIMGPHSTSCQKITLDKLYSPGAILRNSLVVVRAFDGSKWEVMSEITLLIRIRPTTFDITFQVMDIQPTYIPASLHQKFKFIVTNGFELNKGLGRRLNGIANPVAIQENLGRARLNYRGVPRKAKSGWKVQSKQQARTSLYRYFTSGGIMTPKHVAMVEDQPMELAEWVHTMAQELDNWTTEVLPEPPHLKHIFFYFLLKCETFPQINNAALVPDDADKSSRQDEGEETEEEALKELESKGEETREIRIGKLIPPDFKRGLTELLREYEDIFAWSYRDMLGLDAAIVEHRLPLIPNAIPIWQQLRRMKPKVEK</sequence>
<evidence type="ECO:0000256" key="1">
    <source>
        <dbReference type="SAM" id="MobiDB-lite"/>
    </source>
</evidence>
<reference evidence="2" key="1">
    <citation type="submission" date="2018-05" db="EMBL/GenBank/DDBJ databases">
        <title>Draft genome of Mucuna pruriens seed.</title>
        <authorList>
            <person name="Nnadi N.E."/>
            <person name="Vos R."/>
            <person name="Hasami M.H."/>
            <person name="Devisetty U.K."/>
            <person name="Aguiy J.C."/>
        </authorList>
    </citation>
    <scope>NUCLEOTIDE SEQUENCE [LARGE SCALE GENOMIC DNA]</scope>
    <source>
        <strain evidence="2">JCA_2017</strain>
    </source>
</reference>
<comment type="caution">
    <text evidence="2">The sequence shown here is derived from an EMBL/GenBank/DDBJ whole genome shotgun (WGS) entry which is preliminary data.</text>
</comment>
<gene>
    <name evidence="2" type="ORF">CR513_35753</name>
</gene>
<accession>A0A371FYD2</accession>
<feature type="compositionally biased region" description="Basic and acidic residues" evidence="1">
    <location>
        <begin position="369"/>
        <end position="378"/>
    </location>
</feature>
<dbReference type="PANTHER" id="PTHR32108:SF9">
    <property type="entry name" value="REVERSE TRANSCRIPTASE RNASE H-LIKE DOMAIN-CONTAINING PROTEIN"/>
    <property type="match status" value="1"/>
</dbReference>
<feature type="non-terminal residue" evidence="2">
    <location>
        <position position="1"/>
    </location>
</feature>
<evidence type="ECO:0000313" key="3">
    <source>
        <dbReference type="Proteomes" id="UP000257109"/>
    </source>
</evidence>